<dbReference type="Pfam" id="PF07992">
    <property type="entry name" value="Pyr_redox_2"/>
    <property type="match status" value="2"/>
</dbReference>
<comment type="similarity">
    <text evidence="13">Belongs to the SQRD family.</text>
</comment>
<evidence type="ECO:0000313" key="18">
    <source>
        <dbReference type="Proteomes" id="UP000887540"/>
    </source>
</evidence>
<dbReference type="Proteomes" id="UP000887540">
    <property type="component" value="Unplaced"/>
</dbReference>
<evidence type="ECO:0000313" key="19">
    <source>
        <dbReference type="WBParaSite" id="ACRNAN_scaffold924.g30112.t1"/>
    </source>
</evidence>
<evidence type="ECO:0000256" key="10">
    <source>
        <dbReference type="ARBA" id="ARBA00052810"/>
    </source>
</evidence>
<dbReference type="PANTHER" id="PTHR10632">
    <property type="entry name" value="SULFIDE:QUINONE OXIDOREDUCTASE"/>
    <property type="match status" value="1"/>
</dbReference>
<organism evidence="18 19">
    <name type="scientific">Acrobeloides nanus</name>
    <dbReference type="NCBI Taxonomy" id="290746"/>
    <lineage>
        <taxon>Eukaryota</taxon>
        <taxon>Metazoa</taxon>
        <taxon>Ecdysozoa</taxon>
        <taxon>Nematoda</taxon>
        <taxon>Chromadorea</taxon>
        <taxon>Rhabditida</taxon>
        <taxon>Tylenchina</taxon>
        <taxon>Cephalobomorpha</taxon>
        <taxon>Cephaloboidea</taxon>
        <taxon>Cephalobidae</taxon>
        <taxon>Acrobeloides</taxon>
    </lineage>
</organism>
<evidence type="ECO:0000256" key="13">
    <source>
        <dbReference type="ARBA" id="ARBA00060891"/>
    </source>
</evidence>
<comment type="catalytic activity">
    <reaction evidence="9">
        <text>ubiquinone-10 + hydrogen sulfide + sulfite + 2 H(+) = ubiquinol-10 + thiosulfate</text>
        <dbReference type="Rhea" id="RHEA:38359"/>
        <dbReference type="ChEBI" id="CHEBI:15378"/>
        <dbReference type="ChEBI" id="CHEBI:17359"/>
        <dbReference type="ChEBI" id="CHEBI:29919"/>
        <dbReference type="ChEBI" id="CHEBI:33542"/>
        <dbReference type="ChEBI" id="CHEBI:46245"/>
        <dbReference type="ChEBI" id="CHEBI:64183"/>
    </reaction>
    <physiologicalReaction direction="left-to-right" evidence="9">
        <dbReference type="Rhea" id="RHEA:38360"/>
    </physiologicalReaction>
</comment>
<dbReference type="FunFam" id="3.50.50.60:FF:000034">
    <property type="entry name" value="sulfide:quinone oxidoreductase, mitochondrial"/>
    <property type="match status" value="1"/>
</dbReference>
<evidence type="ECO:0000259" key="17">
    <source>
        <dbReference type="Pfam" id="PF07992"/>
    </source>
</evidence>
<comment type="function">
    <text evidence="12">Catalyzes the oxidation of hydrogen sulfide with the help of a quinone, such as ubiquinone-10, giving rise to thiosulfate and ultimately to sulfane (molecular sulfur) atoms. Requires an additional electron acceptor; can use sulfite, sulfide or cyanide (in vitro). It is believed the in vivo electron acceptor is glutathione.</text>
</comment>
<dbReference type="GO" id="GO:0005739">
    <property type="term" value="C:mitochondrion"/>
    <property type="evidence" value="ECO:0007669"/>
    <property type="project" value="UniProtKB-SubCell"/>
</dbReference>
<dbReference type="InterPro" id="IPR036188">
    <property type="entry name" value="FAD/NAD-bd_sf"/>
</dbReference>
<comment type="cofactor">
    <cofactor evidence="1">
        <name>FAD</name>
        <dbReference type="ChEBI" id="CHEBI:57692"/>
    </cofactor>
</comment>
<evidence type="ECO:0000256" key="4">
    <source>
        <dbReference type="ARBA" id="ARBA00022719"/>
    </source>
</evidence>
<dbReference type="PROSITE" id="PS51257">
    <property type="entry name" value="PROKAR_LIPOPROTEIN"/>
    <property type="match status" value="1"/>
</dbReference>
<evidence type="ECO:0000256" key="16">
    <source>
        <dbReference type="ARBA" id="ARBA00082958"/>
    </source>
</evidence>
<feature type="domain" description="FAD/NAD(P)-binding" evidence="17">
    <location>
        <begin position="194"/>
        <end position="323"/>
    </location>
</feature>
<accession>A0A914EL37</accession>
<keyword evidence="4" id="KW-0874">Quinone</keyword>
<evidence type="ECO:0000256" key="5">
    <source>
        <dbReference type="ARBA" id="ARBA00022827"/>
    </source>
</evidence>
<evidence type="ECO:0000256" key="12">
    <source>
        <dbReference type="ARBA" id="ARBA00059167"/>
    </source>
</evidence>
<comment type="catalytic activity">
    <reaction evidence="11">
        <text>a quinone + hydrogen sulfide + glutathione + H(+) = S-sulfanylglutathione + a quinol</text>
        <dbReference type="Rhea" id="RHEA:55156"/>
        <dbReference type="ChEBI" id="CHEBI:15378"/>
        <dbReference type="ChEBI" id="CHEBI:24646"/>
        <dbReference type="ChEBI" id="CHEBI:29919"/>
        <dbReference type="ChEBI" id="CHEBI:57925"/>
        <dbReference type="ChEBI" id="CHEBI:58905"/>
        <dbReference type="ChEBI" id="CHEBI:132124"/>
        <dbReference type="EC" id="1.8.5.8"/>
    </reaction>
    <physiologicalReaction direction="left-to-right" evidence="11">
        <dbReference type="Rhea" id="RHEA:55157"/>
    </physiologicalReaction>
</comment>
<dbReference type="InterPro" id="IPR023753">
    <property type="entry name" value="FAD/NAD-binding_dom"/>
</dbReference>
<dbReference type="GO" id="GO:0070221">
    <property type="term" value="P:sulfide oxidation, using sulfide:quinone oxidoreductase"/>
    <property type="evidence" value="ECO:0007669"/>
    <property type="project" value="TreeGrafter"/>
</dbReference>
<comment type="subcellular location">
    <subcellularLocation>
        <location evidence="2">Mitochondrion</location>
    </subcellularLocation>
</comment>
<sequence>MKLTARLLIEHYKLLVVGGGAGGCAIASKFVKALPKGSLAVVDPAKFHYYQPGFTLVGGGLMKKQDLTKNQSDVIPSGAVWINDGVNKFVPGKNLIVLNDGREIAYDFVVIATGLELRYDLIEGFPKALDTPGISSIYHPQYVEKTYKELQTFKGGTAIFTFPNAPIKCAGAPQKICYLSEEYFRETGIRDKTKVIYVTSLPKIFGVEKYAKELNKIVQARNIAVYNRQALKKVDTDSKTATFDILDENSQPTGKEQSLQYDFLHVAPPCSPIEALRKAAAEKSPLTDEKGWVKVDPKTLQGVEYKNVFAIGDCAGTPNAKTAAAVASQFKTLRRNLDAAMNNKTLNNEYDGYASCPLVIDKKHVILAEFNPQGPLETFPWDQSKPSRLSYLMKRYLMPPLYWHGLVKGRWNGPGTYRKIFHLGMKK</sequence>
<evidence type="ECO:0000256" key="3">
    <source>
        <dbReference type="ARBA" id="ARBA00022630"/>
    </source>
</evidence>
<reference evidence="19" key="1">
    <citation type="submission" date="2022-11" db="UniProtKB">
        <authorList>
            <consortium name="WormBaseParasite"/>
        </authorList>
    </citation>
    <scope>IDENTIFICATION</scope>
</reference>
<dbReference type="InterPro" id="IPR015904">
    <property type="entry name" value="Sulphide_quinone_reductase"/>
</dbReference>
<evidence type="ECO:0000256" key="9">
    <source>
        <dbReference type="ARBA" id="ARBA00051038"/>
    </source>
</evidence>
<keyword evidence="5" id="KW-0274">FAD</keyword>
<dbReference type="GO" id="GO:0048038">
    <property type="term" value="F:quinone binding"/>
    <property type="evidence" value="ECO:0007669"/>
    <property type="project" value="UniProtKB-KW"/>
</dbReference>
<dbReference type="GO" id="GO:0106436">
    <property type="term" value="F:glutathione-dependent sulfide quinone oxidoreductase activity"/>
    <property type="evidence" value="ECO:0007669"/>
    <property type="project" value="UniProtKB-EC"/>
</dbReference>
<dbReference type="GO" id="GO:0071949">
    <property type="term" value="F:FAD binding"/>
    <property type="evidence" value="ECO:0007669"/>
    <property type="project" value="TreeGrafter"/>
</dbReference>
<evidence type="ECO:0000256" key="6">
    <source>
        <dbReference type="ARBA" id="ARBA00022946"/>
    </source>
</evidence>
<dbReference type="AlphaFoldDB" id="A0A914EL37"/>
<evidence type="ECO:0000256" key="1">
    <source>
        <dbReference type="ARBA" id="ARBA00001974"/>
    </source>
</evidence>
<dbReference type="Gene3D" id="3.50.50.60">
    <property type="entry name" value="FAD/NAD(P)-binding domain"/>
    <property type="match status" value="2"/>
</dbReference>
<keyword evidence="6" id="KW-0809">Transit peptide</keyword>
<protein>
    <recommendedName>
        <fullName evidence="15">Sulfide:quinone oxidoreductase, mitochondrial</fullName>
        <ecNumber evidence="14">1.8.5.8</ecNumber>
    </recommendedName>
    <alternativeName>
        <fullName evidence="16">Sulfide quinone oxidoreductase</fullName>
    </alternativeName>
</protein>
<keyword evidence="18" id="KW-1185">Reference proteome</keyword>
<dbReference type="SUPFAM" id="SSF51905">
    <property type="entry name" value="FAD/NAD(P)-binding domain"/>
    <property type="match status" value="2"/>
</dbReference>
<dbReference type="WBParaSite" id="ACRNAN_scaffold924.g30112.t1">
    <property type="protein sequence ID" value="ACRNAN_scaffold924.g30112.t1"/>
    <property type="gene ID" value="ACRNAN_scaffold924.g30112"/>
</dbReference>
<name>A0A914EL37_9BILA</name>
<dbReference type="EC" id="1.8.5.8" evidence="14"/>
<evidence type="ECO:0000256" key="15">
    <source>
        <dbReference type="ARBA" id="ARBA00070160"/>
    </source>
</evidence>
<keyword evidence="7" id="KW-0560">Oxidoreductase</keyword>
<proteinExistence type="inferred from homology"/>
<evidence type="ECO:0000256" key="14">
    <source>
        <dbReference type="ARBA" id="ARBA00066447"/>
    </source>
</evidence>
<dbReference type="GO" id="GO:0070224">
    <property type="term" value="F:sulfide:quinone oxidoreductase activity"/>
    <property type="evidence" value="ECO:0007669"/>
    <property type="project" value="TreeGrafter"/>
</dbReference>
<keyword evidence="8" id="KW-0496">Mitochondrion</keyword>
<evidence type="ECO:0000256" key="2">
    <source>
        <dbReference type="ARBA" id="ARBA00004173"/>
    </source>
</evidence>
<comment type="catalytic activity">
    <reaction evidence="10">
        <text>ubiquinone-10 + hydrogen sulfide + glutathione + H(+) = S-sulfanylglutathione + ubiquinol-10</text>
        <dbReference type="Rhea" id="RHEA:62608"/>
        <dbReference type="ChEBI" id="CHEBI:15378"/>
        <dbReference type="ChEBI" id="CHEBI:29919"/>
        <dbReference type="ChEBI" id="CHEBI:46245"/>
        <dbReference type="ChEBI" id="CHEBI:57925"/>
        <dbReference type="ChEBI" id="CHEBI:58905"/>
        <dbReference type="ChEBI" id="CHEBI:64183"/>
    </reaction>
    <physiologicalReaction direction="left-to-right" evidence="10">
        <dbReference type="Rhea" id="RHEA:62609"/>
    </physiologicalReaction>
</comment>
<keyword evidence="3" id="KW-0285">Flavoprotein</keyword>
<feature type="domain" description="FAD/NAD(P)-binding" evidence="17">
    <location>
        <begin position="12"/>
        <end position="125"/>
    </location>
</feature>
<dbReference type="PANTHER" id="PTHR10632:SF2">
    <property type="entry name" value="SULFIDE:QUINONE OXIDOREDUCTASE, MITOCHONDRIAL"/>
    <property type="match status" value="1"/>
</dbReference>
<evidence type="ECO:0000256" key="7">
    <source>
        <dbReference type="ARBA" id="ARBA00023002"/>
    </source>
</evidence>
<evidence type="ECO:0000256" key="11">
    <source>
        <dbReference type="ARBA" id="ARBA00052986"/>
    </source>
</evidence>
<evidence type="ECO:0000256" key="8">
    <source>
        <dbReference type="ARBA" id="ARBA00023128"/>
    </source>
</evidence>